<comment type="function">
    <text evidence="2">Catalyzes the oxidation of either pyridoxine 5'-phosphate (PNP) or pyridoxamine 5'-phosphate (PMP) into pyridoxal 5'-phosphate (PLP).</text>
</comment>
<evidence type="ECO:0000256" key="4">
    <source>
        <dbReference type="ARBA" id="ARBA00005037"/>
    </source>
</evidence>
<name>R4WJB8_RIPPE</name>
<dbReference type="SUPFAM" id="SSF50475">
    <property type="entry name" value="FMN-binding split barrel"/>
    <property type="match status" value="1"/>
</dbReference>
<dbReference type="InterPro" id="IPR000659">
    <property type="entry name" value="Pyridox_Oxase"/>
</dbReference>
<evidence type="ECO:0000256" key="5">
    <source>
        <dbReference type="ARBA" id="ARBA00007301"/>
    </source>
</evidence>
<dbReference type="InterPro" id="IPR019740">
    <property type="entry name" value="Pyridox_Oxase_CS"/>
</dbReference>
<dbReference type="InterPro" id="IPR012349">
    <property type="entry name" value="Split_barrel_FMN-bd"/>
</dbReference>
<evidence type="ECO:0000256" key="9">
    <source>
        <dbReference type="ARBA" id="ARBA00022643"/>
    </source>
</evidence>
<feature type="domain" description="Pyridoxamine 5'-phosphate oxidase N-terminal" evidence="12">
    <location>
        <begin position="48"/>
        <end position="161"/>
    </location>
</feature>
<feature type="domain" description="Pyridoxine 5'-phosphate oxidase dimerisation C-terminal" evidence="13">
    <location>
        <begin position="175"/>
        <end position="215"/>
    </location>
</feature>
<comment type="pathway">
    <text evidence="4">Cofactor metabolism; pyridoxal 5'-phosphate salvage; pyridoxal 5'-phosphate from pyridoxine 5'-phosphate: step 1/1.</text>
</comment>
<comment type="subunit">
    <text evidence="6">Homodimer.</text>
</comment>
<dbReference type="GO" id="GO:0008615">
    <property type="term" value="P:pyridoxine biosynthetic process"/>
    <property type="evidence" value="ECO:0007669"/>
    <property type="project" value="UniProtKB-KW"/>
</dbReference>
<dbReference type="InterPro" id="IPR011576">
    <property type="entry name" value="Pyridox_Oxase_N"/>
</dbReference>
<dbReference type="Gene3D" id="2.30.110.10">
    <property type="entry name" value="Electron Transport, Fmn-binding Protein, Chain A"/>
    <property type="match status" value="1"/>
</dbReference>
<dbReference type="EC" id="1.4.3.5" evidence="7"/>
<reference evidence="14" key="1">
    <citation type="journal article" date="2013" name="PLoS ONE">
        <title>Gene expression in gut symbiotic organ of stinkbug affected by extracellular bacterial symbiont.</title>
        <authorList>
            <person name="Futahashi R."/>
            <person name="Tanaka K."/>
            <person name="Tanahashi M."/>
            <person name="Nikoh N."/>
            <person name="Kikuchi Y."/>
            <person name="Lee B.L."/>
            <person name="Fukatsu T."/>
        </authorList>
    </citation>
    <scope>NUCLEOTIDE SEQUENCE</scope>
    <source>
        <tissue evidence="14">Midgut</tissue>
    </source>
</reference>
<dbReference type="GO" id="GO:0004733">
    <property type="term" value="F:pyridoxamine phosphate oxidase activity"/>
    <property type="evidence" value="ECO:0007669"/>
    <property type="project" value="UniProtKB-EC"/>
</dbReference>
<keyword evidence="9" id="KW-0288">FMN</keyword>
<evidence type="ECO:0000256" key="8">
    <source>
        <dbReference type="ARBA" id="ARBA00022630"/>
    </source>
</evidence>
<dbReference type="GO" id="GO:0010181">
    <property type="term" value="F:FMN binding"/>
    <property type="evidence" value="ECO:0007669"/>
    <property type="project" value="InterPro"/>
</dbReference>
<evidence type="ECO:0000256" key="3">
    <source>
        <dbReference type="ARBA" id="ARBA00004738"/>
    </source>
</evidence>
<evidence type="ECO:0000256" key="6">
    <source>
        <dbReference type="ARBA" id="ARBA00011738"/>
    </source>
</evidence>
<evidence type="ECO:0000256" key="10">
    <source>
        <dbReference type="ARBA" id="ARBA00023002"/>
    </source>
</evidence>
<dbReference type="PIRSF" id="PIRSF000190">
    <property type="entry name" value="Pyd_amn-ph_oxd"/>
    <property type="match status" value="1"/>
</dbReference>
<dbReference type="HAMAP" id="MF_01629">
    <property type="entry name" value="PdxH"/>
    <property type="match status" value="1"/>
</dbReference>
<comment type="similarity">
    <text evidence="5">Belongs to the pyridoxamine 5'-phosphate oxidase family.</text>
</comment>
<dbReference type="NCBIfam" id="TIGR00558">
    <property type="entry name" value="pdxH"/>
    <property type="match status" value="1"/>
</dbReference>
<evidence type="ECO:0000256" key="1">
    <source>
        <dbReference type="ARBA" id="ARBA00001917"/>
    </source>
</evidence>
<dbReference type="PROSITE" id="PS01064">
    <property type="entry name" value="PYRIDOX_OXIDASE"/>
    <property type="match status" value="1"/>
</dbReference>
<evidence type="ECO:0000256" key="11">
    <source>
        <dbReference type="ARBA" id="ARBA00023096"/>
    </source>
</evidence>
<dbReference type="InterPro" id="IPR019576">
    <property type="entry name" value="Pyridoxamine_oxidase_dimer_C"/>
</dbReference>
<dbReference type="Pfam" id="PF10590">
    <property type="entry name" value="PNP_phzG_C"/>
    <property type="match status" value="1"/>
</dbReference>
<accession>R4WJB8</accession>
<dbReference type="FunFam" id="2.30.110.10:FF:000005">
    <property type="entry name" value="NAD(P)H-hydrate epimerase"/>
    <property type="match status" value="1"/>
</dbReference>
<dbReference type="NCBIfam" id="NF004231">
    <property type="entry name" value="PRK05679.1"/>
    <property type="match status" value="1"/>
</dbReference>
<sequence>MSTFDIRDMRVKYKDRTEAFTEDQLVSDEPIGQFTAWFEEMKKCPDIIEPNAMCLATANRNGIPSARMVLLKGYGPEGFKFFTNYESRKGCDLAENPQASLMFYWPPFNRQVRIEGKVEKVPDSESVEYFNKRPISSRVSAIISEQSKLVPSRDYLIKAANDVISRGEVERPPFWGGFVLHHEYVEFWQGQSDRLHDRIIYKKNDVKWDILRLAP</sequence>
<keyword evidence="8" id="KW-0285">Flavoprotein</keyword>
<evidence type="ECO:0000256" key="2">
    <source>
        <dbReference type="ARBA" id="ARBA00003691"/>
    </source>
</evidence>
<dbReference type="PANTHER" id="PTHR10851">
    <property type="entry name" value="PYRIDOXINE-5-PHOSPHATE OXIDASE"/>
    <property type="match status" value="1"/>
</dbReference>
<dbReference type="EMBL" id="AK417600">
    <property type="protein sequence ID" value="BAN20815.1"/>
    <property type="molecule type" value="mRNA"/>
</dbReference>
<organism evidence="14">
    <name type="scientific">Riptortus pedestris</name>
    <name type="common">Bean bug</name>
    <dbReference type="NCBI Taxonomy" id="329032"/>
    <lineage>
        <taxon>Eukaryota</taxon>
        <taxon>Metazoa</taxon>
        <taxon>Ecdysozoa</taxon>
        <taxon>Arthropoda</taxon>
        <taxon>Hexapoda</taxon>
        <taxon>Insecta</taxon>
        <taxon>Pterygota</taxon>
        <taxon>Neoptera</taxon>
        <taxon>Paraneoptera</taxon>
        <taxon>Hemiptera</taxon>
        <taxon>Heteroptera</taxon>
        <taxon>Panheteroptera</taxon>
        <taxon>Pentatomomorpha</taxon>
        <taxon>Coreoidea</taxon>
        <taxon>Alydidae</taxon>
        <taxon>Riptortus</taxon>
    </lineage>
</organism>
<dbReference type="PANTHER" id="PTHR10851:SF0">
    <property type="entry name" value="PYRIDOXINE-5'-PHOSPHATE OXIDASE"/>
    <property type="match status" value="1"/>
</dbReference>
<dbReference type="Pfam" id="PF01243">
    <property type="entry name" value="PNPOx_N"/>
    <property type="match status" value="1"/>
</dbReference>
<evidence type="ECO:0000259" key="12">
    <source>
        <dbReference type="Pfam" id="PF01243"/>
    </source>
</evidence>
<protein>
    <recommendedName>
        <fullName evidence="7">pyridoxal 5'-phosphate synthase</fullName>
        <ecNumber evidence="7">1.4.3.5</ecNumber>
    </recommendedName>
</protein>
<keyword evidence="10" id="KW-0560">Oxidoreductase</keyword>
<comment type="cofactor">
    <cofactor evidence="1">
        <name>FMN</name>
        <dbReference type="ChEBI" id="CHEBI:58210"/>
    </cofactor>
</comment>
<evidence type="ECO:0000256" key="7">
    <source>
        <dbReference type="ARBA" id="ARBA00012801"/>
    </source>
</evidence>
<keyword evidence="11" id="KW-0664">Pyridoxine biosynthesis</keyword>
<evidence type="ECO:0000259" key="13">
    <source>
        <dbReference type="Pfam" id="PF10590"/>
    </source>
</evidence>
<comment type="pathway">
    <text evidence="3">Cofactor metabolism; pyridoxal 5'-phosphate salvage; pyridoxal 5'-phosphate from pyridoxamine 5'-phosphate: step 1/1.</text>
</comment>
<evidence type="ECO:0000313" key="14">
    <source>
        <dbReference type="EMBL" id="BAN20815.1"/>
    </source>
</evidence>
<dbReference type="AlphaFoldDB" id="R4WJB8"/>
<dbReference type="UniPathway" id="UPA01068">
    <property type="reaction ID" value="UER00304"/>
</dbReference>
<proteinExistence type="evidence at transcript level"/>